<keyword evidence="3" id="KW-0804">Transcription</keyword>
<dbReference type="PANTHER" id="PTHR13115:SF8">
    <property type="entry name" value="RNA POLYMERASE-ASSOCIATED PROTEIN RTF1 HOMOLOG"/>
    <property type="match status" value="1"/>
</dbReference>
<dbReference type="eggNOG" id="KOG2402">
    <property type="taxonomic scope" value="Eukaryota"/>
</dbReference>
<feature type="domain" description="Plus3" evidence="6">
    <location>
        <begin position="1"/>
        <end position="116"/>
    </location>
</feature>
<dbReference type="SMART" id="SM00719">
    <property type="entry name" value="Plus3"/>
    <property type="match status" value="1"/>
</dbReference>
<evidence type="ECO:0000256" key="5">
    <source>
        <dbReference type="SAM" id="Coils"/>
    </source>
</evidence>
<dbReference type="InterPro" id="IPR036128">
    <property type="entry name" value="Plus3-like_sf"/>
</dbReference>
<dbReference type="Pfam" id="PF03126">
    <property type="entry name" value="Plus-3"/>
    <property type="match status" value="1"/>
</dbReference>
<evidence type="ECO:0000313" key="7">
    <source>
        <dbReference type="EnsemblMetazoa" id="SMAR004806-PA"/>
    </source>
</evidence>
<reference evidence="7" key="2">
    <citation type="submission" date="2015-02" db="UniProtKB">
        <authorList>
            <consortium name="EnsemblMetazoa"/>
        </authorList>
    </citation>
    <scope>IDENTIFICATION</scope>
</reference>
<organism evidence="7 8">
    <name type="scientific">Strigamia maritima</name>
    <name type="common">European centipede</name>
    <name type="synonym">Geophilus maritimus</name>
    <dbReference type="NCBI Taxonomy" id="126957"/>
    <lineage>
        <taxon>Eukaryota</taxon>
        <taxon>Metazoa</taxon>
        <taxon>Ecdysozoa</taxon>
        <taxon>Arthropoda</taxon>
        <taxon>Myriapoda</taxon>
        <taxon>Chilopoda</taxon>
        <taxon>Pleurostigmophora</taxon>
        <taxon>Geophilomorpha</taxon>
        <taxon>Linotaeniidae</taxon>
        <taxon>Strigamia</taxon>
    </lineage>
</organism>
<dbReference type="SUPFAM" id="SSF159042">
    <property type="entry name" value="Plus3-like"/>
    <property type="match status" value="1"/>
</dbReference>
<dbReference type="PROSITE" id="PS51360">
    <property type="entry name" value="PLUS3"/>
    <property type="match status" value="1"/>
</dbReference>
<evidence type="ECO:0000259" key="6">
    <source>
        <dbReference type="PROSITE" id="PS51360"/>
    </source>
</evidence>
<name>T1IUI2_STRMM</name>
<keyword evidence="4" id="KW-0539">Nucleus</keyword>
<keyword evidence="2" id="KW-0805">Transcription regulation</keyword>
<dbReference type="STRING" id="126957.T1IUI2"/>
<sequence length="287" mass="33473">MESWVCTPFFAKTVIGCFVRIGIGNHNGKPVYRVAEILGVVETAKIYQFGKARINTGFKLGHGRDKRVYRLEFVSNQDFTETEFTKWRENINSQGMNLPTKEEVEKKLRDVVDATNHQFTDEEIGRIVEEKKRFRNYPLKFASKKVQLMKDKELAEINENDGEVRRVKAEIEMLEERAMEFDSMRNSGIHAVRFINERNRKRNREEKIVILKDDQNETYDPWVRKNRMTSKSRDSLLKSSSYLVEKKIGESELGVKSQNDLFSAHDFDIEIDLDLTEAPKRSLGLVV</sequence>
<comment type="subcellular location">
    <subcellularLocation>
        <location evidence="1">Nucleus</location>
    </subcellularLocation>
</comment>
<feature type="coiled-coil region" evidence="5">
    <location>
        <begin position="157"/>
        <end position="184"/>
    </location>
</feature>
<keyword evidence="5" id="KW-0175">Coiled coil</keyword>
<proteinExistence type="predicted"/>
<dbReference type="GO" id="GO:0003677">
    <property type="term" value="F:DNA binding"/>
    <property type="evidence" value="ECO:0007669"/>
    <property type="project" value="InterPro"/>
</dbReference>
<dbReference type="EnsemblMetazoa" id="SMAR004806-RA">
    <property type="protein sequence ID" value="SMAR004806-PA"/>
    <property type="gene ID" value="SMAR004806"/>
</dbReference>
<evidence type="ECO:0000256" key="3">
    <source>
        <dbReference type="ARBA" id="ARBA00023163"/>
    </source>
</evidence>
<keyword evidence="8" id="KW-1185">Reference proteome</keyword>
<dbReference type="PANTHER" id="PTHR13115">
    <property type="entry name" value="RNA POLYMERASE-ASSOCIATED PROTEIN RTF1 HOMOLOG"/>
    <property type="match status" value="1"/>
</dbReference>
<accession>T1IUI2</accession>
<dbReference type="InterPro" id="IPR004343">
    <property type="entry name" value="Plus-3_dom"/>
</dbReference>
<dbReference type="AlphaFoldDB" id="T1IUI2"/>
<dbReference type="GO" id="GO:0016593">
    <property type="term" value="C:Cdc73/Paf1 complex"/>
    <property type="evidence" value="ECO:0007669"/>
    <property type="project" value="TreeGrafter"/>
</dbReference>
<dbReference type="HOGENOM" id="CLU_018644_1_0_1"/>
<dbReference type="OMA" id="ARCEMIM"/>
<dbReference type="PhylomeDB" id="T1IUI2"/>
<dbReference type="Proteomes" id="UP000014500">
    <property type="component" value="Unassembled WGS sequence"/>
</dbReference>
<evidence type="ECO:0000256" key="1">
    <source>
        <dbReference type="ARBA" id="ARBA00004123"/>
    </source>
</evidence>
<protein>
    <recommendedName>
        <fullName evidence="6">Plus3 domain-containing protein</fullName>
    </recommendedName>
</protein>
<reference evidence="8" key="1">
    <citation type="submission" date="2011-05" db="EMBL/GenBank/DDBJ databases">
        <authorList>
            <person name="Richards S.R."/>
            <person name="Qu J."/>
            <person name="Jiang H."/>
            <person name="Jhangiani S.N."/>
            <person name="Agravi P."/>
            <person name="Goodspeed R."/>
            <person name="Gross S."/>
            <person name="Mandapat C."/>
            <person name="Jackson L."/>
            <person name="Mathew T."/>
            <person name="Pu L."/>
            <person name="Thornton R."/>
            <person name="Saada N."/>
            <person name="Wilczek-Boney K.B."/>
            <person name="Lee S."/>
            <person name="Kovar C."/>
            <person name="Wu Y."/>
            <person name="Scherer S.E."/>
            <person name="Worley K.C."/>
            <person name="Muzny D.M."/>
            <person name="Gibbs R."/>
        </authorList>
    </citation>
    <scope>NUCLEOTIDE SEQUENCE</scope>
    <source>
        <strain evidence="8">Brora</strain>
    </source>
</reference>
<evidence type="ECO:0000313" key="8">
    <source>
        <dbReference type="Proteomes" id="UP000014500"/>
    </source>
</evidence>
<dbReference type="Gene3D" id="3.90.70.200">
    <property type="entry name" value="Plus-3 domain"/>
    <property type="match status" value="1"/>
</dbReference>
<evidence type="ECO:0000256" key="4">
    <source>
        <dbReference type="ARBA" id="ARBA00023242"/>
    </source>
</evidence>
<dbReference type="EMBL" id="JH431535">
    <property type="status" value="NOT_ANNOTATED_CDS"/>
    <property type="molecule type" value="Genomic_DNA"/>
</dbReference>
<evidence type="ECO:0000256" key="2">
    <source>
        <dbReference type="ARBA" id="ARBA00023015"/>
    </source>
</evidence>
<dbReference type="GO" id="GO:1990269">
    <property type="term" value="F:RNA polymerase II C-terminal domain phosphoserine binding"/>
    <property type="evidence" value="ECO:0007669"/>
    <property type="project" value="TreeGrafter"/>
</dbReference>